<evidence type="ECO:0000259" key="4">
    <source>
        <dbReference type="SMART" id="SM00672"/>
    </source>
</evidence>
<dbReference type="InterPro" id="IPR051091">
    <property type="entry name" value="O-Glucosyltr/Glycosyltrsf_90"/>
</dbReference>
<name>A0ABQ5SFF2_9CHLO</name>
<dbReference type="PANTHER" id="PTHR12203:SF35">
    <property type="entry name" value="PROTEIN O-GLUCOSYLTRANSFERASE 1"/>
    <property type="match status" value="1"/>
</dbReference>
<evidence type="ECO:0000313" key="6">
    <source>
        <dbReference type="Proteomes" id="UP001165090"/>
    </source>
</evidence>
<gene>
    <name evidence="5" type="ORF">VaNZ11_013144</name>
</gene>
<evidence type="ECO:0000256" key="3">
    <source>
        <dbReference type="SAM" id="SignalP"/>
    </source>
</evidence>
<accession>A0ABQ5SFF2</accession>
<evidence type="ECO:0000313" key="5">
    <source>
        <dbReference type="EMBL" id="GLI68667.1"/>
    </source>
</evidence>
<evidence type="ECO:0000256" key="2">
    <source>
        <dbReference type="ARBA" id="ARBA00022679"/>
    </source>
</evidence>
<feature type="signal peptide" evidence="3">
    <location>
        <begin position="1"/>
        <end position="23"/>
    </location>
</feature>
<comment type="caution">
    <text evidence="5">The sequence shown here is derived from an EMBL/GenBank/DDBJ whole genome shotgun (WGS) entry which is preliminary data.</text>
</comment>
<dbReference type="Pfam" id="PF05686">
    <property type="entry name" value="Glyco_transf_90"/>
    <property type="match status" value="1"/>
</dbReference>
<keyword evidence="2" id="KW-0808">Transferase</keyword>
<reference evidence="5 6" key="1">
    <citation type="journal article" date="2023" name="IScience">
        <title>Expanded male sex-determining region conserved during the evolution of homothallism in the green alga Volvox.</title>
        <authorList>
            <person name="Yamamoto K."/>
            <person name="Matsuzaki R."/>
            <person name="Mahakham W."/>
            <person name="Heman W."/>
            <person name="Sekimoto H."/>
            <person name="Kawachi M."/>
            <person name="Minakuchi Y."/>
            <person name="Toyoda A."/>
            <person name="Nozaki H."/>
        </authorList>
    </citation>
    <scope>NUCLEOTIDE SEQUENCE [LARGE SCALE GENOMIC DNA]</scope>
    <source>
        <strain evidence="5 6">NIES-4468</strain>
    </source>
</reference>
<keyword evidence="3" id="KW-0732">Signal</keyword>
<dbReference type="Proteomes" id="UP001165090">
    <property type="component" value="Unassembled WGS sequence"/>
</dbReference>
<feature type="domain" description="Glycosyl transferase CAP10" evidence="4">
    <location>
        <begin position="143"/>
        <end position="400"/>
    </location>
</feature>
<evidence type="ECO:0000256" key="1">
    <source>
        <dbReference type="ARBA" id="ARBA00010118"/>
    </source>
</evidence>
<sequence>MKSGIQWVAPFLVALLFHERALCLLEHNVQGVGQEQYLEAPIGVPQMPREEWDAFLSENLGRDIAPWQTRAPLSPADVLLQHKAILEEGLPPETFQLILIYNNRLYYPNRNDKDGSAYPAENSPAGIAFHRKVTSFLSSGRRSLPNALFVFSFEDNRPRFCSPSSKFCTSVPMFSQFKTLGEPDGDDLDILLPQWLYTPNSMYFYPWHLKKDIAFFRGEPFCSGYWAGQYRCFDACPRISLAQQSHRDKESGNCTVLDVSLVTSVQALLGPDGQLQPFRCLRKSLPAVPRVSIPGHSFYKWLVHMEGITASSRLSQLMLINSVVVMQRQAFIEYFYRSLKPHVHYVPFWNVTDNWAQDDIYKVIGALREKDISDPAGIQRIVHDAQSFAIRFTAPLSRFQYLKDGLNAYRGLFNNTMDDFIEHYVLELRQRGFIIPPPSPIS</sequence>
<feature type="chain" id="PRO_5046379149" description="Glycosyl transferase CAP10 domain-containing protein" evidence="3">
    <location>
        <begin position="24"/>
        <end position="442"/>
    </location>
</feature>
<organism evidence="5 6">
    <name type="scientific">Volvox africanus</name>
    <dbReference type="NCBI Taxonomy" id="51714"/>
    <lineage>
        <taxon>Eukaryota</taxon>
        <taxon>Viridiplantae</taxon>
        <taxon>Chlorophyta</taxon>
        <taxon>core chlorophytes</taxon>
        <taxon>Chlorophyceae</taxon>
        <taxon>CS clade</taxon>
        <taxon>Chlamydomonadales</taxon>
        <taxon>Volvocaceae</taxon>
        <taxon>Volvox</taxon>
    </lineage>
</organism>
<dbReference type="SMART" id="SM00672">
    <property type="entry name" value="CAP10"/>
    <property type="match status" value="1"/>
</dbReference>
<proteinExistence type="inferred from homology"/>
<dbReference type="InterPro" id="IPR006598">
    <property type="entry name" value="CAP10"/>
</dbReference>
<protein>
    <recommendedName>
        <fullName evidence="4">Glycosyl transferase CAP10 domain-containing protein</fullName>
    </recommendedName>
</protein>
<comment type="similarity">
    <text evidence="1">Belongs to the glycosyltransferase 90 family.</text>
</comment>
<dbReference type="PANTHER" id="PTHR12203">
    <property type="entry name" value="KDEL LYS-ASP-GLU-LEU CONTAINING - RELATED"/>
    <property type="match status" value="1"/>
</dbReference>
<dbReference type="EMBL" id="BSDZ01000080">
    <property type="protein sequence ID" value="GLI68667.1"/>
    <property type="molecule type" value="Genomic_DNA"/>
</dbReference>
<keyword evidence="6" id="KW-1185">Reference proteome</keyword>